<feature type="domain" description="Reverse transcriptase" evidence="1">
    <location>
        <begin position="170"/>
        <end position="306"/>
    </location>
</feature>
<comment type="caution">
    <text evidence="2">The sequence shown here is derived from an EMBL/GenBank/DDBJ whole genome shotgun (WGS) entry which is preliminary data.</text>
</comment>
<dbReference type="EMBL" id="LSMT01003402">
    <property type="protein sequence ID" value="PFX11162.1"/>
    <property type="molecule type" value="Genomic_DNA"/>
</dbReference>
<organism evidence="2 3">
    <name type="scientific">Stylophora pistillata</name>
    <name type="common">Smooth cauliflower coral</name>
    <dbReference type="NCBI Taxonomy" id="50429"/>
    <lineage>
        <taxon>Eukaryota</taxon>
        <taxon>Metazoa</taxon>
        <taxon>Cnidaria</taxon>
        <taxon>Anthozoa</taxon>
        <taxon>Hexacorallia</taxon>
        <taxon>Scleractinia</taxon>
        <taxon>Astrocoeniina</taxon>
        <taxon>Pocilloporidae</taxon>
        <taxon>Stylophora</taxon>
    </lineage>
</organism>
<accession>A0A2B4R4J8</accession>
<feature type="non-terminal residue" evidence="2">
    <location>
        <position position="1"/>
    </location>
</feature>
<dbReference type="Proteomes" id="UP000225706">
    <property type="component" value="Unassembled WGS sequence"/>
</dbReference>
<dbReference type="PANTHER" id="PTHR33395">
    <property type="entry name" value="TRANSCRIPTASE, PUTATIVE-RELATED-RELATED"/>
    <property type="match status" value="1"/>
</dbReference>
<dbReference type="PANTHER" id="PTHR33395:SF22">
    <property type="entry name" value="REVERSE TRANSCRIPTASE DOMAIN-CONTAINING PROTEIN"/>
    <property type="match status" value="1"/>
</dbReference>
<evidence type="ECO:0000313" key="3">
    <source>
        <dbReference type="Proteomes" id="UP000225706"/>
    </source>
</evidence>
<sequence>HWNKFLAARKRVHRNLKSGREEYISNHLGEAIKENPKRFWSYVKRLNHDNPGVADFEVDGKVVSDSGLKSEILNSVFTKENLESIPEMRSDPTPGLGPLIISEQGVLKLVSSLNRNKAWGPDQVPPWFLKTFAADITPILTDIFQDSIDRGTVPRRWREANVCAVFKKGKKSDPANYRRISLTFVASKILEHIVHSYIMKHLNDHNILTDCQHGFRAKTFTEMQLILTLHDMAKAIQSSSIHAVVLELAKAFDKVPHRRLLWKLYYYGFQGPLLTWLDSFLTQLFQSVVCEGQTSSQSPVTSGVPQVAGFNPTQPLKLPKECKGNCIYIPRAVEAEIRECGLGSVFKERVSVPWKEFNVKQHGFVRRILLDMLVLLT</sequence>
<name>A0A2B4R4J8_STYPI</name>
<reference evidence="3" key="1">
    <citation type="journal article" date="2017" name="bioRxiv">
        <title>Comparative analysis of the genomes of Stylophora pistillata and Acropora digitifera provides evidence for extensive differences between species of corals.</title>
        <authorList>
            <person name="Voolstra C.R."/>
            <person name="Li Y."/>
            <person name="Liew Y.J."/>
            <person name="Baumgarten S."/>
            <person name="Zoccola D."/>
            <person name="Flot J.-F."/>
            <person name="Tambutte S."/>
            <person name="Allemand D."/>
            <person name="Aranda M."/>
        </authorList>
    </citation>
    <scope>NUCLEOTIDE SEQUENCE [LARGE SCALE GENOMIC DNA]</scope>
</reference>
<dbReference type="InterPro" id="IPR000477">
    <property type="entry name" value="RT_dom"/>
</dbReference>
<dbReference type="AlphaFoldDB" id="A0A2B4R4J8"/>
<dbReference type="GO" id="GO:0031012">
    <property type="term" value="C:extracellular matrix"/>
    <property type="evidence" value="ECO:0007669"/>
    <property type="project" value="TreeGrafter"/>
</dbReference>
<protein>
    <submittedName>
        <fullName evidence="2">LINE-1 retrotransposable element ORF2 protein</fullName>
    </submittedName>
</protein>
<gene>
    <name evidence="2" type="primary">Pol</name>
    <name evidence="2" type="ORF">AWC38_SpisGene25305</name>
</gene>
<dbReference type="OrthoDB" id="10055750at2759"/>
<proteinExistence type="predicted"/>
<evidence type="ECO:0000313" key="2">
    <source>
        <dbReference type="EMBL" id="PFX11162.1"/>
    </source>
</evidence>
<dbReference type="Pfam" id="PF00078">
    <property type="entry name" value="RVT_1"/>
    <property type="match status" value="1"/>
</dbReference>
<dbReference type="STRING" id="50429.A0A2B4R4J8"/>
<evidence type="ECO:0000259" key="1">
    <source>
        <dbReference type="Pfam" id="PF00078"/>
    </source>
</evidence>
<keyword evidence="3" id="KW-1185">Reference proteome</keyword>